<feature type="region of interest" description="Disordered" evidence="1">
    <location>
        <begin position="180"/>
        <end position="204"/>
    </location>
</feature>
<gene>
    <name evidence="3" type="ORF">AB2U05_21055</name>
</gene>
<dbReference type="NCBIfam" id="TIGR01167">
    <property type="entry name" value="LPXTG_anchor"/>
    <property type="match status" value="1"/>
</dbReference>
<reference evidence="3" key="1">
    <citation type="submission" date="2024-07" db="EMBL/GenBank/DDBJ databases">
        <authorList>
            <person name="Yu S.T."/>
        </authorList>
    </citation>
    <scope>NUCLEOTIDE SEQUENCE</scope>
    <source>
        <strain evidence="3">Y1</strain>
    </source>
</reference>
<feature type="compositionally biased region" description="Low complexity" evidence="1">
    <location>
        <begin position="180"/>
        <end position="203"/>
    </location>
</feature>
<protein>
    <submittedName>
        <fullName evidence="3">LPXTG cell wall anchor domain-containing protein</fullName>
    </submittedName>
</protein>
<keyword evidence="2" id="KW-0812">Transmembrane</keyword>
<keyword evidence="2" id="KW-0472">Membrane</keyword>
<organism evidence="3">
    <name type="scientific">Streptomyces sp. Y1</name>
    <dbReference type="NCBI Taxonomy" id="3238634"/>
    <lineage>
        <taxon>Bacteria</taxon>
        <taxon>Bacillati</taxon>
        <taxon>Actinomycetota</taxon>
        <taxon>Actinomycetes</taxon>
        <taxon>Kitasatosporales</taxon>
        <taxon>Streptomycetaceae</taxon>
        <taxon>Streptomyces</taxon>
    </lineage>
</organism>
<dbReference type="AlphaFoldDB" id="A0AB39TNY4"/>
<evidence type="ECO:0000313" key="3">
    <source>
        <dbReference type="EMBL" id="XDQ80779.1"/>
    </source>
</evidence>
<name>A0AB39TNY4_9ACTN</name>
<feature type="transmembrane region" description="Helical" evidence="2">
    <location>
        <begin position="248"/>
        <end position="269"/>
    </location>
</feature>
<evidence type="ECO:0000256" key="2">
    <source>
        <dbReference type="SAM" id="Phobius"/>
    </source>
</evidence>
<accession>A0AB39TNY4</accession>
<sequence>MGEPHNGASNGGVGPALVLRSTVKGAPDSPTDTHRIVVGSIANSVVGVPGTAVAGGAPIEFEVHLTNPTPSAHTNLGNVLFADRRARVEARAADGNWVSLEPVVTIPDDPAGFSVNGPDSSAEPGSDQVAKVRVSYPAGMPLGGTALNPCVFVNEGEGHPFQGTTMCSAGAEVQVVAPAAPAPSTAPDRTGAPAAAGARPAADVTPQAAAITDDKPVIAADGGVTPWAANPAKPAEGELAATGTDLHWAGSAGVAALLLGAGGAGLVLVRRRRATR</sequence>
<proteinExistence type="predicted"/>
<dbReference type="RefSeq" id="WP_369183941.1">
    <property type="nucleotide sequence ID" value="NZ_CP163445.1"/>
</dbReference>
<keyword evidence="2" id="KW-1133">Transmembrane helix</keyword>
<dbReference type="EMBL" id="CP163445">
    <property type="protein sequence ID" value="XDQ80779.1"/>
    <property type="molecule type" value="Genomic_DNA"/>
</dbReference>
<evidence type="ECO:0000256" key="1">
    <source>
        <dbReference type="SAM" id="MobiDB-lite"/>
    </source>
</evidence>